<dbReference type="Proteomes" id="UP000230202">
    <property type="component" value="Unassembled WGS sequence"/>
</dbReference>
<dbReference type="SMART" id="SM00135">
    <property type="entry name" value="LY"/>
    <property type="match status" value="4"/>
</dbReference>
<dbReference type="RefSeq" id="WP_100151805.1">
    <property type="nucleotide sequence ID" value="NZ_MEIL01000019.1"/>
</dbReference>
<dbReference type="AlphaFoldDB" id="A0A2N9X8N8"/>
<dbReference type="InterPro" id="IPR050778">
    <property type="entry name" value="Cueball_EGF_LRP_Nidogen"/>
</dbReference>
<dbReference type="SUPFAM" id="SSF63829">
    <property type="entry name" value="Calcium-dependent phosphotriesterase"/>
    <property type="match status" value="1"/>
</dbReference>
<dbReference type="EMBL" id="MEIL01000019">
    <property type="protein sequence ID" value="PIT40726.1"/>
    <property type="molecule type" value="Genomic_DNA"/>
</dbReference>
<dbReference type="PANTHER" id="PTHR46513">
    <property type="entry name" value="VITELLOGENIN RECEPTOR-LIKE PROTEIN-RELATED-RELATED"/>
    <property type="match status" value="1"/>
</dbReference>
<proteinExistence type="predicted"/>
<dbReference type="InterPro" id="IPR000033">
    <property type="entry name" value="LDLR_classB_rpt"/>
</dbReference>
<sequence length="302" mass="33945">MADDKILLLEVAPVGRIIEFNPQTGAHQILADELHDFPDGIAVDIHHQRLFYSSMGRIKEPDSLEFFQADGMIAEVSLDGQQRHELVGHGLFVTGKQLVFDEEERQLYWCDREGMRVCRYDLRSGKTDVLVQTGLYPRDAHDYARHCVGIALDKQHNYFYWTQKGRSKGGEGRILRARLQPEAEFDAATRCDIETVLDNLPEPIDLEIDHVNQMLYWTDRGLDAAGGNSLNCAAICADGLRDHQVLATGLQEGIGLAADFVHSLIYITDLGGNLWRYDIQQRGPLCKLAKFGPLTGIALLKQ</sequence>
<reference evidence="1" key="1">
    <citation type="journal article" date="2017" name="MBio">
        <title>Type VI secretion-mediated competition in the bee gut microbiome.</title>
        <authorList>
            <person name="Steele M.I."/>
            <person name="Kwong W.K."/>
            <person name="Powell J.E."/>
            <person name="Whiteley M."/>
            <person name="Moran N.A."/>
        </authorList>
    </citation>
    <scope>NUCLEOTIDE SEQUENCE [LARGE SCALE GENOMIC DNA]</scope>
    <source>
        <strain evidence="1">WkB273</strain>
    </source>
</reference>
<name>A0A2N9X8N8_9NEIS</name>
<protein>
    <submittedName>
        <fullName evidence="1">Uncharacterized protein</fullName>
    </submittedName>
</protein>
<evidence type="ECO:0000313" key="1">
    <source>
        <dbReference type="EMBL" id="PIT40726.1"/>
    </source>
</evidence>
<dbReference type="InterPro" id="IPR011042">
    <property type="entry name" value="6-blade_b-propeller_TolB-like"/>
</dbReference>
<dbReference type="Gene3D" id="2.120.10.30">
    <property type="entry name" value="TolB, C-terminal domain"/>
    <property type="match status" value="2"/>
</dbReference>
<organism evidence="1 2">
    <name type="scientific">Snodgrassella alvi</name>
    <dbReference type="NCBI Taxonomy" id="1196083"/>
    <lineage>
        <taxon>Bacteria</taxon>
        <taxon>Pseudomonadati</taxon>
        <taxon>Pseudomonadota</taxon>
        <taxon>Betaproteobacteria</taxon>
        <taxon>Neisseriales</taxon>
        <taxon>Neisseriaceae</taxon>
        <taxon>Snodgrassella</taxon>
    </lineage>
</organism>
<keyword evidence="2" id="KW-1185">Reference proteome</keyword>
<evidence type="ECO:0000313" key="2">
    <source>
        <dbReference type="Proteomes" id="UP000230202"/>
    </source>
</evidence>
<comment type="caution">
    <text evidence="1">The sequence shown here is derived from an EMBL/GenBank/DDBJ whole genome shotgun (WGS) entry which is preliminary data.</text>
</comment>
<accession>A0A2N9X8N8</accession>
<gene>
    <name evidence="1" type="ORF">BHC54_03620</name>
</gene>